<comment type="caution">
    <text evidence="1">The sequence shown here is derived from an EMBL/GenBank/DDBJ whole genome shotgun (WGS) entry which is preliminary data.</text>
</comment>
<reference evidence="1" key="1">
    <citation type="submission" date="2022-11" db="EMBL/GenBank/DDBJ databases">
        <title>Genome Sequence of Nemania bipapillata.</title>
        <authorList>
            <person name="Buettner E."/>
        </authorList>
    </citation>
    <scope>NUCLEOTIDE SEQUENCE</scope>
    <source>
        <strain evidence="1">CP14</strain>
    </source>
</reference>
<gene>
    <name evidence="1" type="ORF">ONZ43_g5094</name>
</gene>
<evidence type="ECO:0000313" key="1">
    <source>
        <dbReference type="EMBL" id="KAJ8113711.1"/>
    </source>
</evidence>
<evidence type="ECO:0000313" key="2">
    <source>
        <dbReference type="Proteomes" id="UP001153334"/>
    </source>
</evidence>
<keyword evidence="2" id="KW-1185">Reference proteome</keyword>
<organism evidence="1 2">
    <name type="scientific">Nemania bipapillata</name>
    <dbReference type="NCBI Taxonomy" id="110536"/>
    <lineage>
        <taxon>Eukaryota</taxon>
        <taxon>Fungi</taxon>
        <taxon>Dikarya</taxon>
        <taxon>Ascomycota</taxon>
        <taxon>Pezizomycotina</taxon>
        <taxon>Sordariomycetes</taxon>
        <taxon>Xylariomycetidae</taxon>
        <taxon>Xylariales</taxon>
        <taxon>Xylariaceae</taxon>
        <taxon>Nemania</taxon>
    </lineage>
</organism>
<protein>
    <submittedName>
        <fullName evidence="1">Uncharacterized protein</fullName>
    </submittedName>
</protein>
<sequence>MSLHLPARQAAHVARASIAKPSPHLRYLLPRTQRRNAWFSGFDWRGKKSPAETASSPFAKELTKREKELKLAERLRSHTQGSTIFDDEIQSAEDQQKAKKEVKEPSPLAYSKMKEHMEMALDPDPRWRVRYQRKKVMQMVRKGGKLSKEEHIKLTEKELTSNSDLLPTSTKKLVHLSHQIVGKTVDEAITQMRYSTKKMAREVKYQLEEARDTAIASRGMGLGRHSGETYTKRSIRTKDGKTIEVQDPTRLYVDQSWVTKGPYRSSIHVVLKEEKTRVRQHEDRVAKEAKKAPWVHLPNRPVTAQRQYYSW</sequence>
<proteinExistence type="predicted"/>
<dbReference type="EMBL" id="JAPESX010001497">
    <property type="protein sequence ID" value="KAJ8113711.1"/>
    <property type="molecule type" value="Genomic_DNA"/>
</dbReference>
<name>A0ACC2IEW1_9PEZI</name>
<dbReference type="Proteomes" id="UP001153334">
    <property type="component" value="Unassembled WGS sequence"/>
</dbReference>
<accession>A0ACC2IEW1</accession>